<dbReference type="RefSeq" id="XP_020073686.1">
    <property type="nucleotide sequence ID" value="XM_020220316.1"/>
</dbReference>
<dbReference type="InterPro" id="IPR009327">
    <property type="entry name" value="Cupin_DUF985"/>
</dbReference>
<evidence type="ECO:0000313" key="2">
    <source>
        <dbReference type="EMBL" id="ODV64619.1"/>
    </source>
</evidence>
<dbReference type="EMBL" id="KV454547">
    <property type="protein sequence ID" value="ODV64619.1"/>
    <property type="molecule type" value="Genomic_DNA"/>
</dbReference>
<gene>
    <name evidence="2" type="ORF">HYPBUDRAFT_150945</name>
</gene>
<dbReference type="InterPro" id="IPR011051">
    <property type="entry name" value="RmlC_Cupin_sf"/>
</dbReference>
<reference evidence="3" key="1">
    <citation type="submission" date="2016-05" db="EMBL/GenBank/DDBJ databases">
        <title>Comparative genomics of biotechnologically important yeasts.</title>
        <authorList>
            <consortium name="DOE Joint Genome Institute"/>
            <person name="Riley R."/>
            <person name="Haridas S."/>
            <person name="Wolfe K.H."/>
            <person name="Lopes M.R."/>
            <person name="Hittinger C.T."/>
            <person name="Goker M."/>
            <person name="Salamov A."/>
            <person name="Wisecaver J."/>
            <person name="Long T.M."/>
            <person name="Aerts A.L."/>
            <person name="Barry K."/>
            <person name="Choi C."/>
            <person name="Clum A."/>
            <person name="Coughlan A.Y."/>
            <person name="Deshpande S."/>
            <person name="Douglass A.P."/>
            <person name="Hanson S.J."/>
            <person name="Klenk H.-P."/>
            <person name="Labutti K."/>
            <person name="Lapidus A."/>
            <person name="Lindquist E."/>
            <person name="Lipzen A."/>
            <person name="Meier-Kolthoff J.P."/>
            <person name="Ohm R.A."/>
            <person name="Otillar R.P."/>
            <person name="Pangilinan J."/>
            <person name="Peng Y."/>
            <person name="Rokas A."/>
            <person name="Rosa C.A."/>
            <person name="Scheuner C."/>
            <person name="Sibirny A.A."/>
            <person name="Slot J.C."/>
            <person name="Stielow J.B."/>
            <person name="Sun H."/>
            <person name="Kurtzman C.P."/>
            <person name="Blackwell M."/>
            <person name="Grigoriev I.V."/>
            <person name="Jeffries T.W."/>
        </authorList>
    </citation>
    <scope>NUCLEOTIDE SEQUENCE [LARGE SCALE GENOMIC DNA]</scope>
    <source>
        <strain evidence="3">NRRL Y-1933</strain>
    </source>
</reference>
<dbReference type="InterPro" id="IPR039935">
    <property type="entry name" value="YML079W-like"/>
</dbReference>
<organism evidence="2 3">
    <name type="scientific">Hyphopichia burtonii NRRL Y-1933</name>
    <dbReference type="NCBI Taxonomy" id="984485"/>
    <lineage>
        <taxon>Eukaryota</taxon>
        <taxon>Fungi</taxon>
        <taxon>Dikarya</taxon>
        <taxon>Ascomycota</taxon>
        <taxon>Saccharomycotina</taxon>
        <taxon>Pichiomycetes</taxon>
        <taxon>Debaryomycetaceae</taxon>
        <taxon>Hyphopichia</taxon>
    </lineage>
</organism>
<keyword evidence="3" id="KW-1185">Reference proteome</keyword>
<feature type="domain" description="DUF985" evidence="1">
    <location>
        <begin position="5"/>
        <end position="138"/>
    </location>
</feature>
<name>A0A1E4RBJ1_9ASCO</name>
<dbReference type="PANTHER" id="PTHR33387:SF3">
    <property type="entry name" value="DUF985 DOMAIN-CONTAINING PROTEIN"/>
    <property type="match status" value="1"/>
</dbReference>
<sequence length="161" mass="18292">MPSPEDWIKYYELESHPEGGYFKQTGASSQLVTSATGLQVPLYTNILFLIKENNFSNFHQLKSNEVWYYHAGNPLTVHCIDPESGHYYTVKLGDDISKGQLLQYEVPAGIIFGSSVDTDYSLVSAMVSPGFDFREFALFKKDELIEKFPQHEQIIEKLTAN</sequence>
<dbReference type="SUPFAM" id="SSF51182">
    <property type="entry name" value="RmlC-like cupins"/>
    <property type="match status" value="1"/>
</dbReference>
<dbReference type="Gene3D" id="2.60.120.10">
    <property type="entry name" value="Jelly Rolls"/>
    <property type="match status" value="1"/>
</dbReference>
<proteinExistence type="predicted"/>
<dbReference type="PANTHER" id="PTHR33387">
    <property type="entry name" value="RMLC-LIKE JELLY ROLL FOLD PROTEIN"/>
    <property type="match status" value="1"/>
</dbReference>
<accession>A0A1E4RBJ1</accession>
<dbReference type="Proteomes" id="UP000095085">
    <property type="component" value="Unassembled WGS sequence"/>
</dbReference>
<dbReference type="OrthoDB" id="6614653at2759"/>
<dbReference type="InterPro" id="IPR014710">
    <property type="entry name" value="RmlC-like_jellyroll"/>
</dbReference>
<dbReference type="CDD" id="cd06121">
    <property type="entry name" value="cupin_YML079wp"/>
    <property type="match status" value="1"/>
</dbReference>
<evidence type="ECO:0000313" key="3">
    <source>
        <dbReference type="Proteomes" id="UP000095085"/>
    </source>
</evidence>
<dbReference type="Pfam" id="PF06172">
    <property type="entry name" value="Cupin_5"/>
    <property type="match status" value="1"/>
</dbReference>
<dbReference type="GeneID" id="30994866"/>
<evidence type="ECO:0000259" key="1">
    <source>
        <dbReference type="Pfam" id="PF06172"/>
    </source>
</evidence>
<dbReference type="AlphaFoldDB" id="A0A1E4RBJ1"/>
<protein>
    <submittedName>
        <fullName evidence="2">Cupin family protein</fullName>
    </submittedName>
</protein>